<organism evidence="1">
    <name type="scientific">hydrothermal vent metagenome</name>
    <dbReference type="NCBI Taxonomy" id="652676"/>
    <lineage>
        <taxon>unclassified sequences</taxon>
        <taxon>metagenomes</taxon>
        <taxon>ecological metagenomes</taxon>
    </lineage>
</organism>
<sequence>MNIHIGVGLDDMKFGMSEENIVDIYGKPDKIYLTEDENTRYVYNELLLELSFEKENNNLLGWIEVHNPNALLKGQQLIHLTKEKVLSFLSTFINEEPEIDDYGSFLSITYNDIWLELQFSFDRLRNINFGDIFDK</sequence>
<reference evidence="1" key="1">
    <citation type="submission" date="2016-10" db="EMBL/GenBank/DDBJ databases">
        <authorList>
            <person name="de Groot N.N."/>
        </authorList>
    </citation>
    <scope>NUCLEOTIDE SEQUENCE</scope>
</reference>
<protein>
    <submittedName>
        <fullName evidence="1">Uncharacterized protein</fullName>
    </submittedName>
</protein>
<dbReference type="AlphaFoldDB" id="A0A1W1CWV7"/>
<gene>
    <name evidence="1" type="ORF">MNB_SV-3-789</name>
</gene>
<name>A0A1W1CWV7_9ZZZZ</name>
<evidence type="ECO:0000313" key="1">
    <source>
        <dbReference type="EMBL" id="SFV70358.1"/>
    </source>
</evidence>
<dbReference type="EMBL" id="FPHI01000049">
    <property type="protein sequence ID" value="SFV70358.1"/>
    <property type="molecule type" value="Genomic_DNA"/>
</dbReference>
<proteinExistence type="predicted"/>
<accession>A0A1W1CWV7</accession>